<organism evidence="3 4">
    <name type="scientific">Streptomyces spororaveus</name>
    <dbReference type="NCBI Taxonomy" id="284039"/>
    <lineage>
        <taxon>Bacteria</taxon>
        <taxon>Bacillati</taxon>
        <taxon>Actinomycetota</taxon>
        <taxon>Actinomycetes</taxon>
        <taxon>Kitasatosporales</taxon>
        <taxon>Streptomycetaceae</taxon>
        <taxon>Streptomyces</taxon>
    </lineage>
</organism>
<reference evidence="4" key="1">
    <citation type="submission" date="2023-07" db="EMBL/GenBank/DDBJ databases">
        <title>Whole genome shotgun sequence of Streptomyces spororaveus NBRC 15456.</title>
        <authorList>
            <person name="Komaki H."/>
            <person name="Tamura T."/>
        </authorList>
    </citation>
    <scope>NUCLEOTIDE SEQUENCE [LARGE SCALE GENOMIC DNA]</scope>
    <source>
        <strain evidence="4">NBRC 15456</strain>
    </source>
</reference>
<feature type="transmembrane region" description="Helical" evidence="1">
    <location>
        <begin position="65"/>
        <end position="84"/>
    </location>
</feature>
<feature type="transmembrane region" description="Helical" evidence="1">
    <location>
        <begin position="171"/>
        <end position="195"/>
    </location>
</feature>
<dbReference type="Pfam" id="PF20182">
    <property type="entry name" value="DUF6545"/>
    <property type="match status" value="1"/>
</dbReference>
<dbReference type="Proteomes" id="UP000608522">
    <property type="component" value="Unassembled WGS sequence"/>
</dbReference>
<gene>
    <name evidence="3" type="ORF">Sspor_17480</name>
</gene>
<accession>A0ABQ3T7P3</accession>
<proteinExistence type="predicted"/>
<evidence type="ECO:0000259" key="2">
    <source>
        <dbReference type="Pfam" id="PF20182"/>
    </source>
</evidence>
<sequence length="369" mass="39616">MTVLFLLVLATAVAWKVYQLTKAPRDGALRSVTLCLVCAALSYPVAMPGGASGVDTVAGHGAAKLVQNLLLLGTVYFLMCFYLYSSADRVTSRRRARREAVVVLGVAVVLVAAATTVPHETFAGSFSSADMTITQLAAFYGIAGLYLTYALGAAGVWTVRYARLSPRPHSTGLWITAVGLLAMAAACAVRAVFVATRWQGGTVPKGLMASVAMLLVVSILLFVVGVSYSGARSRLSALQVWRQHRRGYHRLDALWTLLSARFPETVLASRSTLLERWGVRGVHRLYHRRVVECRDGLVRISPLMGDLTPEELMSMDANVLADRLRTAAAAGVHTLEEAQPVIPLAVPRTDSRGADAAHLFALSDALRAA</sequence>
<feature type="transmembrane region" description="Helical" evidence="1">
    <location>
        <begin position="207"/>
        <end position="228"/>
    </location>
</feature>
<protein>
    <recommendedName>
        <fullName evidence="2">DUF6545 domain-containing protein</fullName>
    </recommendedName>
</protein>
<dbReference type="RefSeq" id="WP_202198427.1">
    <property type="nucleotide sequence ID" value="NZ_BAAATO010000031.1"/>
</dbReference>
<name>A0ABQ3T7P3_9ACTN</name>
<evidence type="ECO:0000256" key="1">
    <source>
        <dbReference type="SAM" id="Phobius"/>
    </source>
</evidence>
<feature type="transmembrane region" description="Helical" evidence="1">
    <location>
        <begin position="137"/>
        <end position="159"/>
    </location>
</feature>
<keyword evidence="4" id="KW-1185">Reference proteome</keyword>
<keyword evidence="1" id="KW-0812">Transmembrane</keyword>
<keyword evidence="1" id="KW-0472">Membrane</keyword>
<keyword evidence="1" id="KW-1133">Transmembrane helix</keyword>
<feature type="domain" description="DUF6545" evidence="2">
    <location>
        <begin position="241"/>
        <end position="367"/>
    </location>
</feature>
<comment type="caution">
    <text evidence="3">The sequence shown here is derived from an EMBL/GenBank/DDBJ whole genome shotgun (WGS) entry which is preliminary data.</text>
</comment>
<feature type="transmembrane region" description="Helical" evidence="1">
    <location>
        <begin position="96"/>
        <end position="117"/>
    </location>
</feature>
<dbReference type="NCBIfam" id="NF042915">
    <property type="entry name" value="MAB_1171c_fam"/>
    <property type="match status" value="1"/>
</dbReference>
<evidence type="ECO:0000313" key="3">
    <source>
        <dbReference type="EMBL" id="GHI76187.1"/>
    </source>
</evidence>
<dbReference type="EMBL" id="BNED01000005">
    <property type="protein sequence ID" value="GHI76187.1"/>
    <property type="molecule type" value="Genomic_DNA"/>
</dbReference>
<dbReference type="InterPro" id="IPR050039">
    <property type="entry name" value="MAB_1171c-like"/>
</dbReference>
<evidence type="ECO:0000313" key="4">
    <source>
        <dbReference type="Proteomes" id="UP000608522"/>
    </source>
</evidence>
<dbReference type="InterPro" id="IPR046675">
    <property type="entry name" value="DUF6545"/>
</dbReference>